<evidence type="ECO:0000313" key="9">
    <source>
        <dbReference type="Proteomes" id="UP001165060"/>
    </source>
</evidence>
<evidence type="ECO:0000256" key="5">
    <source>
        <dbReference type="ARBA" id="ARBA00048434"/>
    </source>
</evidence>
<gene>
    <name evidence="8" type="ORF">TeGR_g1841</name>
</gene>
<keyword evidence="2" id="KW-0489">Methyltransferase</keyword>
<protein>
    <recommendedName>
        <fullName evidence="1">tRNA (guanine(9)-N(1))-methyltransferase</fullName>
        <ecNumber evidence="1">2.1.1.221</ecNumber>
    </recommendedName>
</protein>
<dbReference type="CDD" id="cd18089">
    <property type="entry name" value="SPOUT_Trm10-like"/>
    <property type="match status" value="1"/>
</dbReference>
<evidence type="ECO:0000256" key="2">
    <source>
        <dbReference type="ARBA" id="ARBA00022603"/>
    </source>
</evidence>
<keyword evidence="4" id="KW-0949">S-adenosyl-L-methionine</keyword>
<dbReference type="Proteomes" id="UP001165060">
    <property type="component" value="Unassembled WGS sequence"/>
</dbReference>
<feature type="compositionally biased region" description="Basic residues" evidence="6">
    <location>
        <begin position="18"/>
        <end position="27"/>
    </location>
</feature>
<feature type="region of interest" description="Disordered" evidence="6">
    <location>
        <begin position="1"/>
        <end position="32"/>
    </location>
</feature>
<dbReference type="InterPro" id="IPR025197">
    <property type="entry name" value="DUF4116"/>
</dbReference>
<proteinExistence type="predicted"/>
<organism evidence="8 9">
    <name type="scientific">Tetraparma gracilis</name>
    <dbReference type="NCBI Taxonomy" id="2962635"/>
    <lineage>
        <taxon>Eukaryota</taxon>
        <taxon>Sar</taxon>
        <taxon>Stramenopiles</taxon>
        <taxon>Ochrophyta</taxon>
        <taxon>Bolidophyceae</taxon>
        <taxon>Parmales</taxon>
        <taxon>Triparmaceae</taxon>
        <taxon>Tetraparma</taxon>
    </lineage>
</organism>
<evidence type="ECO:0000256" key="3">
    <source>
        <dbReference type="ARBA" id="ARBA00022679"/>
    </source>
</evidence>
<keyword evidence="9" id="KW-1185">Reference proteome</keyword>
<dbReference type="InterPro" id="IPR038459">
    <property type="entry name" value="MT_TRM10-typ_sf"/>
</dbReference>
<name>A0ABQ6MG44_9STRA</name>
<evidence type="ECO:0000259" key="7">
    <source>
        <dbReference type="PROSITE" id="PS51675"/>
    </source>
</evidence>
<dbReference type="PANTHER" id="PTHR13563:SF13">
    <property type="entry name" value="TRNA METHYLTRANSFERASE 10 HOMOLOG A"/>
    <property type="match status" value="1"/>
</dbReference>
<feature type="domain" description="SAM-dependent MTase TRM10-type" evidence="7">
    <location>
        <begin position="83"/>
        <end position="296"/>
    </location>
</feature>
<dbReference type="InterPro" id="IPR007356">
    <property type="entry name" value="tRNA_m1G_MeTrfase_euk"/>
</dbReference>
<dbReference type="PROSITE" id="PS51675">
    <property type="entry name" value="SAM_MT_TRM10"/>
    <property type="match status" value="1"/>
</dbReference>
<evidence type="ECO:0000313" key="8">
    <source>
        <dbReference type="EMBL" id="GMI25413.1"/>
    </source>
</evidence>
<dbReference type="Pfam" id="PF13475">
    <property type="entry name" value="DUF4116"/>
    <property type="match status" value="2"/>
</dbReference>
<sequence length="492" mass="53073">MQDPPQSYHPPPGTHYRVAQHRKRSKKLSYVTVTDPSSPTSLELKLDFAKFPGLPRKLSVRNRITSFSTATPPVPPESLYEVSSLSVLDESSFPNATILFDLAYSDQMSTAEAQSLSNQITLSVSSNARSAFPFFVQFSSVPFPVPSTPLFTALSKQAWDKWPATSHLSSEAPWADPPPPFSTPDYIYLTSDSPNTLDSITPSSVLIIGGLVDHTDKPGYSMSRASLFPGLKTARLPIEVAAKLKSRQPGDDRVGVDVTTLSVVQLLLLFRETGDWPEAISRCPAMHSAPLRKYVKWLPPYEHFNDEGGGGARPGAGFSLVAKSFAPAPPPAPPPEDPERAAALAAVTANGDLLMTSCSDYKADREIVLAAVKSSVDALLWVDSNLREDREVLLTACAANGRALRYTSGLRGDKEIALVAVKEDGDALQFCSGLRGDRDVVTAAVTQTGWSLQYASEELRGDVDIVRAAVATDEGSIRCASKAIQEDPSVLI</sequence>
<dbReference type="InterPro" id="IPR028564">
    <property type="entry name" value="MT_TRM10-typ"/>
</dbReference>
<dbReference type="EMBL" id="BRYB01001421">
    <property type="protein sequence ID" value="GMI25413.1"/>
    <property type="molecule type" value="Genomic_DNA"/>
</dbReference>
<dbReference type="EC" id="2.1.1.221" evidence="1"/>
<keyword evidence="3" id="KW-0808">Transferase</keyword>
<comment type="caution">
    <text evidence="8">The sequence shown here is derived from an EMBL/GenBank/DDBJ whole genome shotgun (WGS) entry which is preliminary data.</text>
</comment>
<accession>A0ABQ6MG44</accession>
<evidence type="ECO:0000256" key="4">
    <source>
        <dbReference type="ARBA" id="ARBA00022691"/>
    </source>
</evidence>
<comment type="catalytic activity">
    <reaction evidence="5">
        <text>guanosine(9) in tRNA + S-adenosyl-L-methionine = N(1)-methylguanosine(9) in tRNA + S-adenosyl-L-homocysteine + H(+)</text>
        <dbReference type="Rhea" id="RHEA:43156"/>
        <dbReference type="Rhea" id="RHEA-COMP:10367"/>
        <dbReference type="Rhea" id="RHEA-COMP:10368"/>
        <dbReference type="ChEBI" id="CHEBI:15378"/>
        <dbReference type="ChEBI" id="CHEBI:57856"/>
        <dbReference type="ChEBI" id="CHEBI:59789"/>
        <dbReference type="ChEBI" id="CHEBI:73542"/>
        <dbReference type="ChEBI" id="CHEBI:74269"/>
        <dbReference type="EC" id="2.1.1.221"/>
    </reaction>
</comment>
<dbReference type="PANTHER" id="PTHR13563">
    <property type="entry name" value="TRNA (GUANINE-9-) METHYLTRANSFERASE"/>
    <property type="match status" value="1"/>
</dbReference>
<evidence type="ECO:0000256" key="1">
    <source>
        <dbReference type="ARBA" id="ARBA00012797"/>
    </source>
</evidence>
<evidence type="ECO:0000256" key="6">
    <source>
        <dbReference type="SAM" id="MobiDB-lite"/>
    </source>
</evidence>
<dbReference type="Gene3D" id="3.40.1280.30">
    <property type="match status" value="1"/>
</dbReference>
<reference evidence="8 9" key="1">
    <citation type="journal article" date="2023" name="Commun. Biol.">
        <title>Genome analysis of Parmales, the sister group of diatoms, reveals the evolutionary specialization of diatoms from phago-mixotrophs to photoautotrophs.</title>
        <authorList>
            <person name="Ban H."/>
            <person name="Sato S."/>
            <person name="Yoshikawa S."/>
            <person name="Yamada K."/>
            <person name="Nakamura Y."/>
            <person name="Ichinomiya M."/>
            <person name="Sato N."/>
            <person name="Blanc-Mathieu R."/>
            <person name="Endo H."/>
            <person name="Kuwata A."/>
            <person name="Ogata H."/>
        </authorList>
    </citation>
    <scope>NUCLEOTIDE SEQUENCE [LARGE SCALE GENOMIC DNA]</scope>
</reference>